<dbReference type="InterPro" id="IPR011459">
    <property type="entry name" value="DUF1565"/>
</dbReference>
<gene>
    <name evidence="3" type="ORF">J2800_001864</name>
</gene>
<dbReference type="PANTHER" id="PTHR36453">
    <property type="entry name" value="SECRETED PROTEIN-RELATED"/>
    <property type="match status" value="1"/>
</dbReference>
<keyword evidence="4" id="KW-1185">Reference proteome</keyword>
<evidence type="ECO:0000256" key="1">
    <source>
        <dbReference type="SAM" id="SignalP"/>
    </source>
</evidence>
<dbReference type="InterPro" id="IPR011050">
    <property type="entry name" value="Pectin_lyase_fold/virulence"/>
</dbReference>
<evidence type="ECO:0000259" key="2">
    <source>
        <dbReference type="Pfam" id="PF07602"/>
    </source>
</evidence>
<protein>
    <recommendedName>
        <fullName evidence="2">DUF1565 domain-containing protein</fullName>
    </recommendedName>
</protein>
<sequence>MVKAFVIRGAAAITISTFALVWTATAMAAQAPVVLHVSPQGDDRNPGSASRPVRTLTRAQALVRASNLKADVTVEIAPGAYRLDSPLVFTAADGGQGGHRVTWRGAAGARPLISGGFDVTGFKPFDEKRRLYVADIPKGLDTRQVWVDDTLAERPWLEIKPSDVRFNATGFEIVNPDLAFLSTLKHPERLEVEATGFFTDRISPVAAIDGARVTMRQPAWDNNTWGYDTLSKPIFPEDSRLFLVNAPELIGKTNDWHARPYQWFVDPKAGKLYLRIAEDDDIAKLRVTVPALPVLASISGTPQAPVRNLTFQGLRFSYTSWMGPSEPTGYANQQSGAFLKDPSPIRPADGWAKCGWGCPEFESMRQKWSQIPAAVQVAAARNIVFEDNQFSQLGQVALGVGNDPNANLSGAGLATRGVRVRRNLFAVLSGGAIMAGGVREDAHHPSTPDLVNADLEIADNTVATVSQDYKDNAAILTTYVDGARILHNEISDAPYDGVAVGWGWGYNDAGGNPNYDENQKGYLHNTRYTTPTTLRNTVVEGNRIHGVKTWYMDGGAIYNLSANPGAVIRGNHVFDIGDRIGVYLDEGSKHFRVTGNVVDTQGKWLNINTAGKMYRRRISTDNVATGNWHSSPRTGGRWLAEIGNVAENNVLVPTRDWPAEARIVIDKAGPRPETETAR</sequence>
<feature type="chain" id="PRO_5046667173" description="DUF1565 domain-containing protein" evidence="1">
    <location>
        <begin position="29"/>
        <end position="678"/>
    </location>
</feature>
<name>A0ABU1MY69_9CAUL</name>
<comment type="caution">
    <text evidence="3">The sequence shown here is derived from an EMBL/GenBank/DDBJ whole genome shotgun (WGS) entry which is preliminary data.</text>
</comment>
<dbReference type="InterPro" id="IPR006626">
    <property type="entry name" value="PbH1"/>
</dbReference>
<proteinExistence type="predicted"/>
<dbReference type="PANTHER" id="PTHR36453:SF1">
    <property type="entry name" value="RIGHT HANDED BETA HELIX DOMAIN-CONTAINING PROTEIN"/>
    <property type="match status" value="1"/>
</dbReference>
<dbReference type="Pfam" id="PF07602">
    <property type="entry name" value="DUF1565"/>
    <property type="match status" value="1"/>
</dbReference>
<dbReference type="Proteomes" id="UP001262754">
    <property type="component" value="Unassembled WGS sequence"/>
</dbReference>
<evidence type="ECO:0000313" key="4">
    <source>
        <dbReference type="Proteomes" id="UP001262754"/>
    </source>
</evidence>
<dbReference type="Gene3D" id="2.160.20.10">
    <property type="entry name" value="Single-stranded right-handed beta-helix, Pectin lyase-like"/>
    <property type="match status" value="2"/>
</dbReference>
<keyword evidence="1" id="KW-0732">Signal</keyword>
<evidence type="ECO:0000313" key="3">
    <source>
        <dbReference type="EMBL" id="MDR6531122.1"/>
    </source>
</evidence>
<feature type="signal peptide" evidence="1">
    <location>
        <begin position="1"/>
        <end position="28"/>
    </location>
</feature>
<dbReference type="SUPFAM" id="SSF51126">
    <property type="entry name" value="Pectin lyase-like"/>
    <property type="match status" value="1"/>
</dbReference>
<dbReference type="RefSeq" id="WP_310030940.1">
    <property type="nucleotide sequence ID" value="NZ_JAVDRL010000005.1"/>
</dbReference>
<dbReference type="InterPro" id="IPR012334">
    <property type="entry name" value="Pectin_lyas_fold"/>
</dbReference>
<dbReference type="EMBL" id="JAVDRL010000005">
    <property type="protein sequence ID" value="MDR6531122.1"/>
    <property type="molecule type" value="Genomic_DNA"/>
</dbReference>
<dbReference type="SMART" id="SM00710">
    <property type="entry name" value="PbH1"/>
    <property type="match status" value="6"/>
</dbReference>
<reference evidence="3 4" key="1">
    <citation type="submission" date="2023-07" db="EMBL/GenBank/DDBJ databases">
        <title>Sorghum-associated microbial communities from plants grown in Nebraska, USA.</title>
        <authorList>
            <person name="Schachtman D."/>
        </authorList>
    </citation>
    <scope>NUCLEOTIDE SEQUENCE [LARGE SCALE GENOMIC DNA]</scope>
    <source>
        <strain evidence="3 4">DS2154</strain>
    </source>
</reference>
<feature type="domain" description="DUF1565" evidence="2">
    <location>
        <begin position="40"/>
        <end position="82"/>
    </location>
</feature>
<accession>A0ABU1MY69</accession>
<organism evidence="3 4">
    <name type="scientific">Caulobacter rhizosphaerae</name>
    <dbReference type="NCBI Taxonomy" id="2010972"/>
    <lineage>
        <taxon>Bacteria</taxon>
        <taxon>Pseudomonadati</taxon>
        <taxon>Pseudomonadota</taxon>
        <taxon>Alphaproteobacteria</taxon>
        <taxon>Caulobacterales</taxon>
        <taxon>Caulobacteraceae</taxon>
        <taxon>Caulobacter</taxon>
    </lineage>
</organism>